<evidence type="ECO:0000313" key="1">
    <source>
        <dbReference type="EMBL" id="EJQ79050.1"/>
    </source>
</evidence>
<dbReference type="PATRIC" id="fig|1053206.3.peg.2630"/>
<proteinExistence type="predicted"/>
<dbReference type="EMBL" id="AHEA01000022">
    <property type="protein sequence ID" value="EJQ79050.1"/>
    <property type="molecule type" value="Genomic_DNA"/>
</dbReference>
<gene>
    <name evidence="1" type="ORF">IGC_02579</name>
</gene>
<dbReference type="HOGENOM" id="CLU_1640343_0_0_9"/>
<accession>J8DS77</accession>
<comment type="caution">
    <text evidence="1">The sequence shown here is derived from an EMBL/GenBank/DDBJ whole genome shotgun (WGS) entry which is preliminary data.</text>
</comment>
<name>J8DS77_BACCE</name>
<reference evidence="1 2" key="1">
    <citation type="submission" date="2012-04" db="EMBL/GenBank/DDBJ databases">
        <title>The Genome Sequence of Bacillus cereus HuA4-10.</title>
        <authorList>
            <consortium name="The Broad Institute Genome Sequencing Platform"/>
            <consortium name="The Broad Institute Genome Sequencing Center for Infectious Disease"/>
            <person name="Feldgarden M."/>
            <person name="Van der Auwera G.A."/>
            <person name="Mahillon J."/>
            <person name="Duprez V."/>
            <person name="Timmery S."/>
            <person name="Mattelet C."/>
            <person name="Dierick K."/>
            <person name="Sun M."/>
            <person name="Yu Z."/>
            <person name="Zhu L."/>
            <person name="Hu X."/>
            <person name="Shank E.B."/>
            <person name="Swiecicka I."/>
            <person name="Hansen B.M."/>
            <person name="Andrup L."/>
            <person name="Young S.K."/>
            <person name="Zeng Q."/>
            <person name="Gargeya S."/>
            <person name="Fitzgerald M."/>
            <person name="Haas B."/>
            <person name="Abouelleil A."/>
            <person name="Alvarado L."/>
            <person name="Arachchi H.M."/>
            <person name="Berlin A."/>
            <person name="Chapman S.B."/>
            <person name="Goldberg J."/>
            <person name="Griggs A."/>
            <person name="Gujja S."/>
            <person name="Hansen M."/>
            <person name="Howarth C."/>
            <person name="Imamovic A."/>
            <person name="Larimer J."/>
            <person name="McCowen C."/>
            <person name="Montmayeur A."/>
            <person name="Murphy C."/>
            <person name="Neiman D."/>
            <person name="Pearson M."/>
            <person name="Priest M."/>
            <person name="Roberts A."/>
            <person name="Saif S."/>
            <person name="Shea T."/>
            <person name="Sisk P."/>
            <person name="Sykes S."/>
            <person name="Wortman J."/>
            <person name="Nusbaum C."/>
            <person name="Birren B."/>
        </authorList>
    </citation>
    <scope>NUCLEOTIDE SEQUENCE [LARGE SCALE GENOMIC DNA]</scope>
    <source>
        <strain evidence="1 2">HuA4-10</strain>
    </source>
</reference>
<sequence>MKKLACLHAHHSNIEYIDRALQSFGIEILHFVDPILSRILKKDCDFEKEQGRNNLKDIIKYIAKSDVDTLLLTCTGRNSDGTPDHCFIKGKEYEMCFDEKKGECFTVDEVKMMHFVGCENEYYFDKHFEVMKELHEDDFEGDELRLQRLKRMFREKLNYEE</sequence>
<dbReference type="Proteomes" id="UP000006977">
    <property type="component" value="Unassembled WGS sequence"/>
</dbReference>
<organism evidence="1 2">
    <name type="scientific">Bacillus cereus HuA4-10</name>
    <dbReference type="NCBI Taxonomy" id="1053206"/>
    <lineage>
        <taxon>Bacteria</taxon>
        <taxon>Bacillati</taxon>
        <taxon>Bacillota</taxon>
        <taxon>Bacilli</taxon>
        <taxon>Bacillales</taxon>
        <taxon>Bacillaceae</taxon>
        <taxon>Bacillus</taxon>
        <taxon>Bacillus cereus group</taxon>
    </lineage>
</organism>
<evidence type="ECO:0000313" key="2">
    <source>
        <dbReference type="Proteomes" id="UP000006977"/>
    </source>
</evidence>
<dbReference type="AlphaFoldDB" id="J8DS77"/>
<protein>
    <submittedName>
        <fullName evidence="1">Uncharacterized protein</fullName>
    </submittedName>
</protein>